<evidence type="ECO:0000313" key="2">
    <source>
        <dbReference type="Proteomes" id="UP000828941"/>
    </source>
</evidence>
<dbReference type="EMBL" id="CM039434">
    <property type="protein sequence ID" value="KAI4323812.1"/>
    <property type="molecule type" value="Genomic_DNA"/>
</dbReference>
<comment type="caution">
    <text evidence="1">The sequence shown here is derived from an EMBL/GenBank/DDBJ whole genome shotgun (WGS) entry which is preliminary data.</text>
</comment>
<sequence>MLVETVIGALLQVAFDRIVPGGNVFKWISSFFKSKDDDGKAKEPFENLKMLLLSVKAVLGDAEEKQVVDPNVKAWIDMVREVIYDADDLLDKIATVDLQLKLNHGSRSNDAGLKLSSMLVFHKLENGDPSYFPKRVRHLSFSQDMLDTPEKFEPFQELSQLRTFLPFRWPQSQQFNSPTDFDFLLRPLVRLRVLSLSNYAIRSVPKSIQGLKHLRFLNLSSTEIQRIPSFIGSLYNLQTLLLSKCHKLTTLPTNLTDLTKLRHLDVCGTKLTQMPPNFGGLKYLRLLTTFFVSKDNGSRINELGALLQLHGSLSIVKLENVIDGADASEAKLQEMKFLDELELIWTNHVHNLPSDEENVLGHLQPCKYLRKLKIENYGGKRFPNWLGIPSFSNIVSIHLIGCRNCSSLPQLGQLLSLEILHVAKMTRLESVNPDFYGNKNHTRPFRSLKIMSFEDMFEWKYWMPVDGAEFPSLEELKIEKCSRLTGDLSHNLPALNKLVISGCHALVDSLPKVPILQELEIIDCNSWNCLPAVLVQGTRLSKLILSKCQCLQSFPSASFPMLKSLHIDNCRSLELHLTEHSVHHFQKLEDLHLESSCNAVSILPLSFFPGLCNLHIEDSSNLRSLSISADAHQYLQCLEIINCPELVSLPVGGLLTPNLHSLSICGCENLSPLNEWGLHGMQSLVSLKINGNLGQVHSFPDEGLLPSQLASLHISRFEELISLDHAGLQHLTSLKHLEIHDCVKLGNLPAEGLPQSLWSLIIKNCPQLVGHCQMHTGQYWHLISGIEDLVIDK</sequence>
<name>A0ACB9MIE7_BAUVA</name>
<keyword evidence="2" id="KW-1185">Reference proteome</keyword>
<gene>
    <name evidence="1" type="ORF">L6164_023392</name>
</gene>
<proteinExistence type="predicted"/>
<protein>
    <submittedName>
        <fullName evidence="1">Uncharacterized protein</fullName>
    </submittedName>
</protein>
<evidence type="ECO:0000313" key="1">
    <source>
        <dbReference type="EMBL" id="KAI4323812.1"/>
    </source>
</evidence>
<accession>A0ACB9MIE7</accession>
<dbReference type="Proteomes" id="UP000828941">
    <property type="component" value="Chromosome 9"/>
</dbReference>
<organism evidence="1 2">
    <name type="scientific">Bauhinia variegata</name>
    <name type="common">Purple orchid tree</name>
    <name type="synonym">Phanera variegata</name>
    <dbReference type="NCBI Taxonomy" id="167791"/>
    <lineage>
        <taxon>Eukaryota</taxon>
        <taxon>Viridiplantae</taxon>
        <taxon>Streptophyta</taxon>
        <taxon>Embryophyta</taxon>
        <taxon>Tracheophyta</taxon>
        <taxon>Spermatophyta</taxon>
        <taxon>Magnoliopsida</taxon>
        <taxon>eudicotyledons</taxon>
        <taxon>Gunneridae</taxon>
        <taxon>Pentapetalae</taxon>
        <taxon>rosids</taxon>
        <taxon>fabids</taxon>
        <taxon>Fabales</taxon>
        <taxon>Fabaceae</taxon>
        <taxon>Cercidoideae</taxon>
        <taxon>Cercideae</taxon>
        <taxon>Bauhiniinae</taxon>
        <taxon>Bauhinia</taxon>
    </lineage>
</organism>
<reference evidence="1 2" key="1">
    <citation type="journal article" date="2022" name="DNA Res.">
        <title>Chromosomal-level genome assembly of the orchid tree Bauhinia variegata (Leguminosae; Cercidoideae) supports the allotetraploid origin hypothesis of Bauhinia.</title>
        <authorList>
            <person name="Zhong Y."/>
            <person name="Chen Y."/>
            <person name="Zheng D."/>
            <person name="Pang J."/>
            <person name="Liu Y."/>
            <person name="Luo S."/>
            <person name="Meng S."/>
            <person name="Qian L."/>
            <person name="Wei D."/>
            <person name="Dai S."/>
            <person name="Zhou R."/>
        </authorList>
    </citation>
    <scope>NUCLEOTIDE SEQUENCE [LARGE SCALE GENOMIC DNA]</scope>
    <source>
        <strain evidence="1">BV-YZ2020</strain>
    </source>
</reference>